<feature type="domain" description="Helix-turn-helix" evidence="1">
    <location>
        <begin position="5"/>
        <end position="55"/>
    </location>
</feature>
<sequence length="76" mass="8589">MPPRFLTLADVSEVLNISAQQTYQLLHSGELRGIQIGPKRVWRIEATELESYIQRMYEQTSPRKAGSDASTEAAPR</sequence>
<dbReference type="Proteomes" id="UP001321453">
    <property type="component" value="Unassembled WGS sequence"/>
</dbReference>
<dbReference type="InterPro" id="IPR010093">
    <property type="entry name" value="SinI_DNA-bd"/>
</dbReference>
<dbReference type="Pfam" id="PF12728">
    <property type="entry name" value="HTH_17"/>
    <property type="match status" value="1"/>
</dbReference>
<dbReference type="EMBL" id="JAUCGR010000002">
    <property type="protein sequence ID" value="MDM7831717.1"/>
    <property type="molecule type" value="Genomic_DNA"/>
</dbReference>
<organism evidence="2 3">
    <name type="scientific">Cellulomonas edaphi</name>
    <dbReference type="NCBI Taxonomy" id="3053468"/>
    <lineage>
        <taxon>Bacteria</taxon>
        <taxon>Bacillati</taxon>
        <taxon>Actinomycetota</taxon>
        <taxon>Actinomycetes</taxon>
        <taxon>Micrococcales</taxon>
        <taxon>Cellulomonadaceae</taxon>
        <taxon>Cellulomonas</taxon>
    </lineage>
</organism>
<dbReference type="InterPro" id="IPR041657">
    <property type="entry name" value="HTH_17"/>
</dbReference>
<evidence type="ECO:0000313" key="2">
    <source>
        <dbReference type="EMBL" id="MDM7831717.1"/>
    </source>
</evidence>
<name>A0ABT7S7X2_9CELL</name>
<proteinExistence type="predicted"/>
<keyword evidence="3" id="KW-1185">Reference proteome</keyword>
<evidence type="ECO:0000259" key="1">
    <source>
        <dbReference type="Pfam" id="PF12728"/>
    </source>
</evidence>
<dbReference type="RefSeq" id="WP_289447133.1">
    <property type="nucleotide sequence ID" value="NZ_JAUCGR010000002.1"/>
</dbReference>
<dbReference type="NCBIfam" id="TIGR01764">
    <property type="entry name" value="excise"/>
    <property type="match status" value="1"/>
</dbReference>
<evidence type="ECO:0000313" key="3">
    <source>
        <dbReference type="Proteomes" id="UP001321453"/>
    </source>
</evidence>
<comment type="caution">
    <text evidence="2">The sequence shown here is derived from an EMBL/GenBank/DDBJ whole genome shotgun (WGS) entry which is preliminary data.</text>
</comment>
<accession>A0ABT7S7X2</accession>
<gene>
    <name evidence="2" type="ORF">QRT05_10275</name>
</gene>
<reference evidence="2 3" key="1">
    <citation type="submission" date="2023-06" db="EMBL/GenBank/DDBJ databases">
        <title>Cellulomonas sp. MW9 Whole genome sequence.</title>
        <authorList>
            <person name="Park S."/>
        </authorList>
    </citation>
    <scope>NUCLEOTIDE SEQUENCE [LARGE SCALE GENOMIC DNA]</scope>
    <source>
        <strain evidence="2 3">MW9</strain>
    </source>
</reference>
<protein>
    <submittedName>
        <fullName evidence="2">Helix-turn-helix domain-containing protein</fullName>
    </submittedName>
</protein>